<feature type="region of interest" description="Disordered" evidence="1">
    <location>
        <begin position="95"/>
        <end position="114"/>
    </location>
</feature>
<comment type="caution">
    <text evidence="2">The sequence shown here is derived from an EMBL/GenBank/DDBJ whole genome shotgun (WGS) entry which is preliminary data.</text>
</comment>
<proteinExistence type="predicted"/>
<evidence type="ECO:0000313" key="2">
    <source>
        <dbReference type="EMBL" id="KKK66250.1"/>
    </source>
</evidence>
<gene>
    <name evidence="2" type="ORF">LCGC14_2965990</name>
</gene>
<evidence type="ECO:0000256" key="1">
    <source>
        <dbReference type="SAM" id="MobiDB-lite"/>
    </source>
</evidence>
<dbReference type="AlphaFoldDB" id="A0A0F8XY83"/>
<dbReference type="EMBL" id="LAZR01060166">
    <property type="protein sequence ID" value="KKK66250.1"/>
    <property type="molecule type" value="Genomic_DNA"/>
</dbReference>
<name>A0A0F8XY83_9ZZZZ</name>
<accession>A0A0F8XY83</accession>
<protein>
    <submittedName>
        <fullName evidence="2">Uncharacterized protein</fullName>
    </submittedName>
</protein>
<reference evidence="2" key="1">
    <citation type="journal article" date="2015" name="Nature">
        <title>Complex archaea that bridge the gap between prokaryotes and eukaryotes.</title>
        <authorList>
            <person name="Spang A."/>
            <person name="Saw J.H."/>
            <person name="Jorgensen S.L."/>
            <person name="Zaremba-Niedzwiedzka K."/>
            <person name="Martijn J."/>
            <person name="Lind A.E."/>
            <person name="van Eijk R."/>
            <person name="Schleper C."/>
            <person name="Guy L."/>
            <person name="Ettema T.J."/>
        </authorList>
    </citation>
    <scope>NUCLEOTIDE SEQUENCE</scope>
</reference>
<feature type="compositionally biased region" description="Polar residues" evidence="1">
    <location>
        <begin position="96"/>
        <end position="114"/>
    </location>
</feature>
<feature type="non-terminal residue" evidence="2">
    <location>
        <position position="372"/>
    </location>
</feature>
<dbReference type="Gene3D" id="3.40.50.150">
    <property type="entry name" value="Vaccinia Virus protein VP39"/>
    <property type="match status" value="1"/>
</dbReference>
<organism evidence="2">
    <name type="scientific">marine sediment metagenome</name>
    <dbReference type="NCBI Taxonomy" id="412755"/>
    <lineage>
        <taxon>unclassified sequences</taxon>
        <taxon>metagenomes</taxon>
        <taxon>ecological metagenomes</taxon>
    </lineage>
</organism>
<dbReference type="InterPro" id="IPR029063">
    <property type="entry name" value="SAM-dependent_MTases_sf"/>
</dbReference>
<feature type="non-terminal residue" evidence="2">
    <location>
        <position position="1"/>
    </location>
</feature>
<sequence length="372" mass="43355">LIECLEQRVGIDVPDKYCGEMGFFEKQLGLKEFEAETYTTVEPNVVVCHNRNTSGRKYHGKDAEPVTSLAPWGDAKQLIDNVYGPTEKGKHGLVSISPSNAHSQLTTTSSSEVQGEQMAKFGRGSWKRWQHSYIGSIIFPMEEIMAQLMDFADKRRPGRAEQRMETLPTFIDAVADYEWPTIRADGVTPVTRWSDTLLVETCSWTDTELRGYGWFEYLCQLYPNWSQAHREKRVLEIMRETITLYHDIKDHGLKAPLDMWREGKERLVFHRGWRRLMIMKVLHERGLRDFQRVPVRVFKDINVFRKYAPSPAWSEGAVEDDSIHGLGMKQFTELGVYATDKYWIHGYTRQYDRHFAHLRDKEIKLLEIGVFR</sequence>